<dbReference type="RefSeq" id="WP_322347608.1">
    <property type="nucleotide sequence ID" value="NZ_CP129968.2"/>
</dbReference>
<dbReference type="PANTHER" id="PTHR22916">
    <property type="entry name" value="GLYCOSYLTRANSFERASE"/>
    <property type="match status" value="1"/>
</dbReference>
<dbReference type="KEGG" id="marp:QYS47_29110"/>
<dbReference type="EC" id="2.4.-.-" evidence="2"/>
<dbReference type="AlphaFoldDB" id="A0AA51ZWJ8"/>
<dbReference type="SUPFAM" id="SSF53448">
    <property type="entry name" value="Nucleotide-diphospho-sugar transferases"/>
    <property type="match status" value="1"/>
</dbReference>
<dbReference type="PANTHER" id="PTHR22916:SF3">
    <property type="entry name" value="UDP-GLCNAC:BETAGAL BETA-1,3-N-ACETYLGLUCOSAMINYLTRANSFERASE-LIKE PROTEIN 1"/>
    <property type="match status" value="1"/>
</dbReference>
<gene>
    <name evidence="2" type="ORF">QYS47_29110</name>
</gene>
<dbReference type="CDD" id="cd00761">
    <property type="entry name" value="Glyco_tranf_GTA_type"/>
    <property type="match status" value="1"/>
</dbReference>
<keyword evidence="2" id="KW-0808">Transferase</keyword>
<proteinExistence type="predicted"/>
<dbReference type="InterPro" id="IPR029044">
    <property type="entry name" value="Nucleotide-diphossugar_trans"/>
</dbReference>
<feature type="domain" description="Glycosyltransferase 2-like" evidence="1">
    <location>
        <begin position="6"/>
        <end position="135"/>
    </location>
</feature>
<protein>
    <submittedName>
        <fullName evidence="2">Glycosyltransferase family 2 protein</fullName>
        <ecNumber evidence="2">2.4.-.-</ecNumber>
    </submittedName>
</protein>
<name>A0AA51ZWJ8_9BACT</name>
<dbReference type="EMBL" id="CP129968">
    <property type="protein sequence ID" value="WNB18070.1"/>
    <property type="molecule type" value="Genomic_DNA"/>
</dbReference>
<dbReference type="Gene3D" id="3.90.550.10">
    <property type="entry name" value="Spore Coat Polysaccharide Biosynthesis Protein SpsA, Chain A"/>
    <property type="match status" value="1"/>
</dbReference>
<dbReference type="Pfam" id="PF00535">
    <property type="entry name" value="Glycos_transf_2"/>
    <property type="match status" value="1"/>
</dbReference>
<evidence type="ECO:0000313" key="2">
    <source>
        <dbReference type="EMBL" id="WNB18070.1"/>
    </source>
</evidence>
<reference evidence="2" key="1">
    <citation type="submission" date="2023-08" db="EMBL/GenBank/DDBJ databases">
        <title>Comparative genomics and taxonomic characterization of three novel marine species of genus Marivirga.</title>
        <authorList>
            <person name="Muhammad N."/>
            <person name="Kim S.-G."/>
        </authorList>
    </citation>
    <scope>NUCLEOTIDE SEQUENCE</scope>
    <source>
        <strain evidence="2">BKB1-2</strain>
    </source>
</reference>
<dbReference type="Proteomes" id="UP001232019">
    <property type="component" value="Chromosome"/>
</dbReference>
<dbReference type="GO" id="GO:0016758">
    <property type="term" value="F:hexosyltransferase activity"/>
    <property type="evidence" value="ECO:0007669"/>
    <property type="project" value="UniProtKB-ARBA"/>
</dbReference>
<keyword evidence="2" id="KW-0328">Glycosyltransferase</keyword>
<dbReference type="InterPro" id="IPR001173">
    <property type="entry name" value="Glyco_trans_2-like"/>
</dbReference>
<accession>A0AA51ZWJ8</accession>
<evidence type="ECO:0000259" key="1">
    <source>
        <dbReference type="Pfam" id="PF00535"/>
    </source>
</evidence>
<organism evidence="2">
    <name type="scientific">Marivirga arenosa</name>
    <dbReference type="NCBI Taxonomy" id="3059076"/>
    <lineage>
        <taxon>Bacteria</taxon>
        <taxon>Pseudomonadati</taxon>
        <taxon>Bacteroidota</taxon>
        <taxon>Cytophagia</taxon>
        <taxon>Cytophagales</taxon>
        <taxon>Marivirgaceae</taxon>
        <taxon>Marivirga</taxon>
    </lineage>
</organism>
<sequence length="321" mass="37505">MDNLISVIVPVFNASRFIKESINSIQNQSFKNLEILICDDCSIDNSWEIVKDLSNFDQRIKLYKNQENIGYLRTINFLVSVASGKYLAFQDADDVSHPERLKKQINFFKKNLDYGIVGTNYIRISERGRNIGDTVQLSSSDIQLKNELRERNPFMKPSIMFTSDVLAFSGMYREEFLEIGNISEDFDWILRVSEKFKVANINDHIPLYYYRSVPTAMTKVVENVDRFFGTEICLRLAKERKLNGIDSIESSNLHIIEEWKTELRKPFLQNRNLIFEKLYAIYLYSKLNNQAILISLKLIIRKPFNITYWKKFIVAVKGAIT</sequence>